<dbReference type="Proteomes" id="UP000774617">
    <property type="component" value="Unassembled WGS sequence"/>
</dbReference>
<proteinExistence type="predicted"/>
<feature type="transmembrane region" description="Helical" evidence="1">
    <location>
        <begin position="20"/>
        <end position="44"/>
    </location>
</feature>
<reference evidence="2 3" key="1">
    <citation type="journal article" date="2021" name="Nat. Commun.">
        <title>Genetic determinants of endophytism in the Arabidopsis root mycobiome.</title>
        <authorList>
            <person name="Mesny F."/>
            <person name="Miyauchi S."/>
            <person name="Thiergart T."/>
            <person name="Pickel B."/>
            <person name="Atanasova L."/>
            <person name="Karlsson M."/>
            <person name="Huettel B."/>
            <person name="Barry K.W."/>
            <person name="Haridas S."/>
            <person name="Chen C."/>
            <person name="Bauer D."/>
            <person name="Andreopoulos W."/>
            <person name="Pangilinan J."/>
            <person name="LaButti K."/>
            <person name="Riley R."/>
            <person name="Lipzen A."/>
            <person name="Clum A."/>
            <person name="Drula E."/>
            <person name="Henrissat B."/>
            <person name="Kohler A."/>
            <person name="Grigoriev I.V."/>
            <person name="Martin F.M."/>
            <person name="Hacquard S."/>
        </authorList>
    </citation>
    <scope>NUCLEOTIDE SEQUENCE [LARGE SCALE GENOMIC DNA]</scope>
    <source>
        <strain evidence="2 3">MPI-SDFR-AT-0080</strain>
    </source>
</reference>
<keyword evidence="3" id="KW-1185">Reference proteome</keyword>
<dbReference type="EMBL" id="JAGTJR010000014">
    <property type="protein sequence ID" value="KAH7049227.1"/>
    <property type="molecule type" value="Genomic_DNA"/>
</dbReference>
<gene>
    <name evidence="2" type="ORF">B0J12DRAFT_699871</name>
</gene>
<sequence>MWAVAGGEDSGLGWFREGEALGAHLTCPAGLSIAGYFLVVVNIWKLSSANTSRGLRRKRLHTYRLARCKPLYNRRPPKSKLLSAQPFLAASRQKGVQGTREENTGSTEAESVAIRGCFLVRLGPERVQIANGAGNDD</sequence>
<name>A0ABQ8G9H6_9PEZI</name>
<keyword evidence="1" id="KW-0812">Transmembrane</keyword>
<evidence type="ECO:0000313" key="3">
    <source>
        <dbReference type="Proteomes" id="UP000774617"/>
    </source>
</evidence>
<protein>
    <submittedName>
        <fullName evidence="2">Uncharacterized protein</fullName>
    </submittedName>
</protein>
<keyword evidence="1" id="KW-1133">Transmembrane helix</keyword>
<accession>A0ABQ8G9H6</accession>
<comment type="caution">
    <text evidence="2">The sequence shown here is derived from an EMBL/GenBank/DDBJ whole genome shotgun (WGS) entry which is preliminary data.</text>
</comment>
<keyword evidence="1" id="KW-0472">Membrane</keyword>
<organism evidence="2 3">
    <name type="scientific">Macrophomina phaseolina</name>
    <dbReference type="NCBI Taxonomy" id="35725"/>
    <lineage>
        <taxon>Eukaryota</taxon>
        <taxon>Fungi</taxon>
        <taxon>Dikarya</taxon>
        <taxon>Ascomycota</taxon>
        <taxon>Pezizomycotina</taxon>
        <taxon>Dothideomycetes</taxon>
        <taxon>Dothideomycetes incertae sedis</taxon>
        <taxon>Botryosphaeriales</taxon>
        <taxon>Botryosphaeriaceae</taxon>
        <taxon>Macrophomina</taxon>
    </lineage>
</organism>
<evidence type="ECO:0000256" key="1">
    <source>
        <dbReference type="SAM" id="Phobius"/>
    </source>
</evidence>
<evidence type="ECO:0000313" key="2">
    <source>
        <dbReference type="EMBL" id="KAH7049227.1"/>
    </source>
</evidence>